<dbReference type="Proteomes" id="UP001063166">
    <property type="component" value="Unassembled WGS sequence"/>
</dbReference>
<dbReference type="OrthoDB" id="3001418at2759"/>
<name>A0A9P3UN67_LYOSH</name>
<gene>
    <name evidence="1" type="ORF">LshimejAT787_0905040</name>
</gene>
<protein>
    <submittedName>
        <fullName evidence="1">Uncharacterized protein</fullName>
    </submittedName>
</protein>
<reference evidence="1" key="1">
    <citation type="submission" date="2022-07" db="EMBL/GenBank/DDBJ databases">
        <title>The genome of Lyophyllum shimeji provides insight into the initial evolution of ectomycorrhizal fungal genome.</title>
        <authorList>
            <person name="Kobayashi Y."/>
            <person name="Shibata T."/>
            <person name="Hirakawa H."/>
            <person name="Shigenobu S."/>
            <person name="Nishiyama T."/>
            <person name="Yamada A."/>
            <person name="Hasebe M."/>
            <person name="Kawaguchi M."/>
        </authorList>
    </citation>
    <scope>NUCLEOTIDE SEQUENCE</scope>
    <source>
        <strain evidence="1">AT787</strain>
    </source>
</reference>
<sequence length="375" mass="43282">MFPHGRRVDQMEDDGHEMYREILEFTRHGIYPAAVRKEALELVMIQVEIRETHQLMRALDEEFDYEDLQTFLFQILEYDTQANQAAMSPTFSSQVARFDATSIPLAFFIFRLSLSRRKSHRVAVDSFLLAMCAKKSSLADHLLRIFKFGQDSDYLDSLQEYQPEERQTLWKVLAVLRQGEFPYLEERLRSRTVRIDEILREPQPSTDHISTACFDLVEFSRDGLGHLVKGVRAWAFSRIFAFLARGSELWEVLISTLGRVPHGDQYRVLSRILYCTVPALNLSPGPSDRELLDAYHHAFGFPQTNLDLPQEQDVYIVSQFFRFIVLAFARQSSLRAAMMLDEHFLSIIILCLAPPEAPLTSADLSRLIASNPLTR</sequence>
<dbReference type="AlphaFoldDB" id="A0A9P3UN67"/>
<keyword evidence="2" id="KW-1185">Reference proteome</keyword>
<organism evidence="1 2">
    <name type="scientific">Lyophyllum shimeji</name>
    <name type="common">Hon-shimeji</name>
    <name type="synonym">Tricholoma shimeji</name>
    <dbReference type="NCBI Taxonomy" id="47721"/>
    <lineage>
        <taxon>Eukaryota</taxon>
        <taxon>Fungi</taxon>
        <taxon>Dikarya</taxon>
        <taxon>Basidiomycota</taxon>
        <taxon>Agaricomycotina</taxon>
        <taxon>Agaricomycetes</taxon>
        <taxon>Agaricomycetidae</taxon>
        <taxon>Agaricales</taxon>
        <taxon>Tricholomatineae</taxon>
        <taxon>Lyophyllaceae</taxon>
        <taxon>Lyophyllum</taxon>
    </lineage>
</organism>
<evidence type="ECO:0000313" key="2">
    <source>
        <dbReference type="Proteomes" id="UP001063166"/>
    </source>
</evidence>
<accession>A0A9P3UN67</accession>
<dbReference type="EMBL" id="BRPK01000009">
    <property type="protein sequence ID" value="GLB41289.1"/>
    <property type="molecule type" value="Genomic_DNA"/>
</dbReference>
<comment type="caution">
    <text evidence="1">The sequence shown here is derived from an EMBL/GenBank/DDBJ whole genome shotgun (WGS) entry which is preliminary data.</text>
</comment>
<proteinExistence type="predicted"/>
<evidence type="ECO:0000313" key="1">
    <source>
        <dbReference type="EMBL" id="GLB41289.1"/>
    </source>
</evidence>